<dbReference type="Gene3D" id="3.65.10.10">
    <property type="entry name" value="Enolpyruvate transferase domain"/>
    <property type="match status" value="2"/>
</dbReference>
<dbReference type="Pfam" id="PF00275">
    <property type="entry name" value="EPSP_synthase"/>
    <property type="match status" value="1"/>
</dbReference>
<name>A0A151AZH8_9FIRM</name>
<reference evidence="11 12" key="1">
    <citation type="submission" date="2016-02" db="EMBL/GenBank/DDBJ databases">
        <title>Genome sequence of Moorella mulderi DSM 14980.</title>
        <authorList>
            <person name="Poehlein A."/>
            <person name="Daniel R."/>
        </authorList>
    </citation>
    <scope>NUCLEOTIDE SEQUENCE [LARGE SCALE GENOMIC DNA]</scope>
    <source>
        <strain evidence="11 12">DSM 14980</strain>
    </source>
</reference>
<feature type="binding site" evidence="9">
    <location>
        <position position="346"/>
    </location>
    <ligand>
        <name>phosphoenolpyruvate</name>
        <dbReference type="ChEBI" id="CHEBI:58702"/>
    </ligand>
</feature>
<dbReference type="CDD" id="cd01556">
    <property type="entry name" value="EPSP_synthase"/>
    <property type="match status" value="1"/>
</dbReference>
<dbReference type="PATRIC" id="fig|1122241.3.peg.862"/>
<feature type="binding site" evidence="9">
    <location>
        <position position="22"/>
    </location>
    <ligand>
        <name>3-phosphoshikimate</name>
        <dbReference type="ChEBI" id="CHEBI:145989"/>
    </ligand>
</feature>
<comment type="function">
    <text evidence="1 9">Catalyzes the transfer of the enolpyruvyl moiety of phosphoenolpyruvate (PEP) to the 5-hydroxyl of shikimate-3-phosphate (S3P) to produce enolpyruvyl shikimate-3-phosphate and inorganic phosphate.</text>
</comment>
<evidence type="ECO:0000256" key="5">
    <source>
        <dbReference type="ARBA" id="ARBA00022605"/>
    </source>
</evidence>
<dbReference type="GO" id="GO:0008652">
    <property type="term" value="P:amino acid biosynthetic process"/>
    <property type="evidence" value="ECO:0007669"/>
    <property type="project" value="UniProtKB-KW"/>
</dbReference>
<evidence type="ECO:0000313" key="11">
    <source>
        <dbReference type="EMBL" id="KYH33041.1"/>
    </source>
</evidence>
<feature type="binding site" evidence="9">
    <location>
        <position position="21"/>
    </location>
    <ligand>
        <name>3-phosphoshikimate</name>
        <dbReference type="ChEBI" id="CHEBI:145989"/>
    </ligand>
</feature>
<evidence type="ECO:0000256" key="9">
    <source>
        <dbReference type="HAMAP-Rule" id="MF_00210"/>
    </source>
</evidence>
<dbReference type="AlphaFoldDB" id="A0A151AZH8"/>
<feature type="binding site" evidence="9">
    <location>
        <position position="390"/>
    </location>
    <ligand>
        <name>phosphoenolpyruvate</name>
        <dbReference type="ChEBI" id="CHEBI:58702"/>
    </ligand>
</feature>
<feature type="binding site" evidence="9">
    <location>
        <position position="169"/>
    </location>
    <ligand>
        <name>3-phosphoshikimate</name>
        <dbReference type="ChEBI" id="CHEBI:145989"/>
    </ligand>
</feature>
<comment type="pathway">
    <text evidence="2 9">Metabolic intermediate biosynthesis; chorismate biosynthesis; chorismate from D-erythrose 4-phosphate and phosphoenolpyruvate: step 6/7.</text>
</comment>
<feature type="binding site" evidence="9">
    <location>
        <position position="169"/>
    </location>
    <ligand>
        <name>phosphoenolpyruvate</name>
        <dbReference type="ChEBI" id="CHEBI:58702"/>
    </ligand>
</feature>
<feature type="binding site" evidence="9">
    <location>
        <position position="167"/>
    </location>
    <ligand>
        <name>3-phosphoshikimate</name>
        <dbReference type="ChEBI" id="CHEBI:145989"/>
    </ligand>
</feature>
<dbReference type="UniPathway" id="UPA00053">
    <property type="reaction ID" value="UER00089"/>
</dbReference>
<dbReference type="NCBIfam" id="TIGR01356">
    <property type="entry name" value="aroA"/>
    <property type="match status" value="1"/>
</dbReference>
<dbReference type="HAMAP" id="MF_00210">
    <property type="entry name" value="EPSP_synth"/>
    <property type="match status" value="1"/>
</dbReference>
<feature type="binding site" evidence="9">
    <location>
        <position position="342"/>
    </location>
    <ligand>
        <name>3-phosphoshikimate</name>
        <dbReference type="ChEBI" id="CHEBI:145989"/>
    </ligand>
</feature>
<dbReference type="FunFam" id="3.65.10.10:FF:000006">
    <property type="entry name" value="3-phosphoshikimate 1-carboxyvinyltransferase"/>
    <property type="match status" value="1"/>
</dbReference>
<evidence type="ECO:0000259" key="10">
    <source>
        <dbReference type="Pfam" id="PF00275"/>
    </source>
</evidence>
<keyword evidence="7 9" id="KW-0057">Aromatic amino acid biosynthesis</keyword>
<feature type="binding site" evidence="9">
    <location>
        <position position="122"/>
    </location>
    <ligand>
        <name>phosphoenolpyruvate</name>
        <dbReference type="ChEBI" id="CHEBI:58702"/>
    </ligand>
</feature>
<dbReference type="GO" id="GO:0005737">
    <property type="term" value="C:cytoplasm"/>
    <property type="evidence" value="ECO:0007669"/>
    <property type="project" value="UniProtKB-SubCell"/>
</dbReference>
<dbReference type="OrthoDB" id="9809920at2"/>
<dbReference type="EC" id="2.5.1.19" evidence="9"/>
<comment type="subcellular location">
    <subcellularLocation>
        <location evidence="9">Cytoplasm</location>
    </subcellularLocation>
</comment>
<keyword evidence="12" id="KW-1185">Reference proteome</keyword>
<evidence type="ECO:0000256" key="2">
    <source>
        <dbReference type="ARBA" id="ARBA00004811"/>
    </source>
</evidence>
<dbReference type="GO" id="GO:0009423">
    <property type="term" value="P:chorismate biosynthetic process"/>
    <property type="evidence" value="ECO:0007669"/>
    <property type="project" value="UniProtKB-UniRule"/>
</dbReference>
<dbReference type="PROSITE" id="PS00104">
    <property type="entry name" value="EPSP_SYNTHASE_1"/>
    <property type="match status" value="1"/>
</dbReference>
<dbReference type="InterPro" id="IPR013792">
    <property type="entry name" value="RNA3'P_cycl/enolpyr_Trfase_a/b"/>
</dbReference>
<comment type="similarity">
    <text evidence="3 9">Belongs to the EPSP synthase family.</text>
</comment>
<dbReference type="InterPro" id="IPR001986">
    <property type="entry name" value="Enolpyruvate_Tfrase_dom"/>
</dbReference>
<dbReference type="PANTHER" id="PTHR21090">
    <property type="entry name" value="AROM/DEHYDROQUINATE SYNTHASE"/>
    <property type="match status" value="1"/>
</dbReference>
<evidence type="ECO:0000256" key="8">
    <source>
        <dbReference type="ARBA" id="ARBA00044633"/>
    </source>
</evidence>
<keyword evidence="5 9" id="KW-0028">Amino-acid biosynthesis</keyword>
<dbReference type="RefSeq" id="WP_062281838.1">
    <property type="nucleotide sequence ID" value="NZ_LTBC01000002.1"/>
</dbReference>
<dbReference type="InterPro" id="IPR006264">
    <property type="entry name" value="EPSP_synthase"/>
</dbReference>
<evidence type="ECO:0000256" key="1">
    <source>
        <dbReference type="ARBA" id="ARBA00002174"/>
    </source>
</evidence>
<comment type="subunit">
    <text evidence="9">Monomer.</text>
</comment>
<evidence type="ECO:0000313" key="12">
    <source>
        <dbReference type="Proteomes" id="UP000075670"/>
    </source>
</evidence>
<dbReference type="InterPro" id="IPR023193">
    <property type="entry name" value="EPSP_synthase_CS"/>
</dbReference>
<feature type="binding site" evidence="9">
    <location>
        <position position="94"/>
    </location>
    <ligand>
        <name>phosphoenolpyruvate</name>
        <dbReference type="ChEBI" id="CHEBI:58702"/>
    </ligand>
</feature>
<dbReference type="GO" id="GO:0009073">
    <property type="term" value="P:aromatic amino acid family biosynthetic process"/>
    <property type="evidence" value="ECO:0007669"/>
    <property type="project" value="UniProtKB-KW"/>
</dbReference>
<keyword evidence="4 9" id="KW-0963">Cytoplasm</keyword>
<evidence type="ECO:0000256" key="4">
    <source>
        <dbReference type="ARBA" id="ARBA00022490"/>
    </source>
</evidence>
<feature type="binding site" evidence="9">
    <location>
        <position position="315"/>
    </location>
    <ligand>
        <name>3-phosphoshikimate</name>
        <dbReference type="ChEBI" id="CHEBI:145989"/>
    </ligand>
</feature>
<comment type="caution">
    <text evidence="11">The sequence shown here is derived from an EMBL/GenBank/DDBJ whole genome shotgun (WGS) entry which is preliminary data.</text>
</comment>
<gene>
    <name evidence="11" type="primary">aroA1</name>
    <name evidence="9" type="synonym">aroA</name>
    <name evidence="11" type="ORF">MOMUL_08190</name>
</gene>
<organism evidence="11 12">
    <name type="scientific">Moorella mulderi DSM 14980</name>
    <dbReference type="NCBI Taxonomy" id="1122241"/>
    <lineage>
        <taxon>Bacteria</taxon>
        <taxon>Bacillati</taxon>
        <taxon>Bacillota</taxon>
        <taxon>Clostridia</taxon>
        <taxon>Neomoorellales</taxon>
        <taxon>Neomoorellaceae</taxon>
        <taxon>Neomoorella</taxon>
    </lineage>
</organism>
<dbReference type="InterPro" id="IPR036968">
    <property type="entry name" value="Enolpyruvate_Tfrase_sf"/>
</dbReference>
<proteinExistence type="inferred from homology"/>
<comment type="caution">
    <text evidence="9">Lacks conserved residue(s) required for the propagation of feature annotation.</text>
</comment>
<dbReference type="Proteomes" id="UP000075670">
    <property type="component" value="Unassembled WGS sequence"/>
</dbReference>
<sequence>MHLIVKPPPFLAGSLRPPGDKSISHRAAIIGALAEGTTVIEGFLEGADCLSTLRCLKELGVDIEGPHEGRVVVRGKGMGSLQEPEAILDAGNSGTTMRLLLGVLAGQPFYSVITGDASLRRRPMGRVTRPLAAMGARIWGRQGGELAPLSIRGGNLQPLTYTMPVASAQVKSALLLAGLYAPGETVIIEPCRSRDHSERLLKAAGAAIKVEGLAVRIAGQTPLRPLNVSIPGDISAAAFFLVAGCIHPRATITLKNVNLNPTRTGILDILAAMGGQITVTPRGESGGEPAGDIQVTSSSLRGVEMGGELIPRLIDEIPVLAVAAALAAGETVIRDAAELRVKESDRITMVARELERMGASIQARPDGFLIRGVKGGRLQGTVVDSHGDHRLGMALAVAALVAEGPTVIKGAECMAISYPRFADDLARLGVEVRVEE</sequence>
<feature type="binding site" evidence="9">
    <location>
        <position position="26"/>
    </location>
    <ligand>
        <name>3-phosphoshikimate</name>
        <dbReference type="ChEBI" id="CHEBI:145989"/>
    </ligand>
</feature>
<feature type="binding site" evidence="9">
    <location>
        <position position="21"/>
    </location>
    <ligand>
        <name>phosphoenolpyruvate</name>
        <dbReference type="ChEBI" id="CHEBI:58702"/>
    </ligand>
</feature>
<dbReference type="EMBL" id="LTBC01000002">
    <property type="protein sequence ID" value="KYH33041.1"/>
    <property type="molecule type" value="Genomic_DNA"/>
</dbReference>
<accession>A0A151AZH8</accession>
<feature type="active site" description="Proton acceptor" evidence="9">
    <location>
        <position position="315"/>
    </location>
</feature>
<protein>
    <recommendedName>
        <fullName evidence="9">3-phosphoshikimate 1-carboxyvinyltransferase</fullName>
        <ecNumber evidence="9">2.5.1.19</ecNumber>
    </recommendedName>
    <alternativeName>
        <fullName evidence="9">5-enolpyruvylshikimate-3-phosphate synthase</fullName>
        <shortName evidence="9">EPSP synthase</shortName>
        <shortName evidence="9">EPSPS</shortName>
    </alternativeName>
</protein>
<dbReference type="SUPFAM" id="SSF55205">
    <property type="entry name" value="EPT/RTPC-like"/>
    <property type="match status" value="1"/>
</dbReference>
<comment type="catalytic activity">
    <reaction evidence="8">
        <text>3-phosphoshikimate + phosphoenolpyruvate = 5-O-(1-carboxyvinyl)-3-phosphoshikimate + phosphate</text>
        <dbReference type="Rhea" id="RHEA:21256"/>
        <dbReference type="ChEBI" id="CHEBI:43474"/>
        <dbReference type="ChEBI" id="CHEBI:57701"/>
        <dbReference type="ChEBI" id="CHEBI:58702"/>
        <dbReference type="ChEBI" id="CHEBI:145989"/>
        <dbReference type="EC" id="2.5.1.19"/>
    </reaction>
    <physiologicalReaction direction="left-to-right" evidence="8">
        <dbReference type="Rhea" id="RHEA:21257"/>
    </physiologicalReaction>
</comment>
<dbReference type="PIRSF" id="PIRSF000505">
    <property type="entry name" value="EPSPS"/>
    <property type="match status" value="1"/>
</dbReference>
<dbReference type="FunFam" id="3.65.10.10:FF:000005">
    <property type="entry name" value="3-phosphoshikimate 1-carboxyvinyltransferase"/>
    <property type="match status" value="1"/>
</dbReference>
<keyword evidence="6 9" id="KW-0808">Transferase</keyword>
<evidence type="ECO:0000256" key="7">
    <source>
        <dbReference type="ARBA" id="ARBA00023141"/>
    </source>
</evidence>
<feature type="domain" description="Enolpyruvate transferase" evidence="10">
    <location>
        <begin position="9"/>
        <end position="425"/>
    </location>
</feature>
<evidence type="ECO:0000256" key="6">
    <source>
        <dbReference type="ARBA" id="ARBA00022679"/>
    </source>
</evidence>
<evidence type="ECO:0000256" key="3">
    <source>
        <dbReference type="ARBA" id="ARBA00009948"/>
    </source>
</evidence>
<dbReference type="PANTHER" id="PTHR21090:SF5">
    <property type="entry name" value="PENTAFUNCTIONAL AROM POLYPEPTIDE"/>
    <property type="match status" value="1"/>
</dbReference>
<dbReference type="GO" id="GO:0003866">
    <property type="term" value="F:3-phosphoshikimate 1-carboxyvinyltransferase activity"/>
    <property type="evidence" value="ECO:0007669"/>
    <property type="project" value="UniProtKB-UniRule"/>
</dbReference>